<evidence type="ECO:0000256" key="4">
    <source>
        <dbReference type="ARBA" id="ARBA00023242"/>
    </source>
</evidence>
<feature type="compositionally biased region" description="Acidic residues" evidence="5">
    <location>
        <begin position="1229"/>
        <end position="1254"/>
    </location>
</feature>
<evidence type="ECO:0000256" key="5">
    <source>
        <dbReference type="SAM" id="MobiDB-lite"/>
    </source>
</evidence>
<sequence>MDNMENTIPQPLPQPSTLTPTLTSTQTYTPSIPHPPLPPSLPSPYTPLPPPPPVLLIPIKPSPSKPRFQSSSLVQVHYDKDGPDAGWYESVVKRFNSDTELEIVYLDSEGKEESGDTVSLENVRWSLKECCKHRDVFSPKASLPQSRSRISRLLWIMHDFKSKVSSGHPGYEDEVMDEKIVQGLINAKEHLEERSWMEAVRDRAKELSSIPEVQEQNRILISNEVCRNKGYLQSVGLLANAIKLEMECRQSLRSGDWRRVKEVVKKAHKQGIMAQAHMPSVEYGRGKLVDSSNYKKFFQTVELYYRGYPAPPPAGGTDPVVHYKSLHEVLTGFHELLKEACELPEGVGRAQVELTEMRDKVKVYSLGALCSAVVMASERRRIREDACEVFKKYRGECKNVKDMLEAIIVETETQPSPQIPILIICYGSSTSVQRIIESTPYPYLSSTPAVHPATLVSLAEEAHHISTSVAAYVASNEEVISNAKTAAEVEAVYKGIVDAGRYSEGLRKLRGDNDLLPRPDEVEWATEEAKKAARICCGSWGALTVKYNGILEWSGMYDDKIRNKDGMTGLEELLGLKNEVMMKPKDMEEVLEGIIKRLQSACSKATKIIDAMKRPLDTMVLSDVNNLKQTVESELIPAFEVAGKGRFKVSSCVTDSGKAAEWMEGTFKLFGGGPDMIGGADEVTRMWEEVPVCLVKKELGEEGVLREIYEAAVWGYKMGEIMEGKGAVREKEFEEHRKRIPVFLQMNEEEEKKEVDAAESSDGAAASIGSIKKSVFNLARHAWRESVVVAETSASIKSKCNELVRRFQDPQAEQPTIDEVEDTIKSYNEHSVRVDVGERVEKIRKECEWGRVYGHLGEVVNAPPGASVVKAEPSEIRKASKEGLEIGEDFYNPKVGEIFKAVHEAYERYTTWEDRVLEITARSSRVKEKPSTSAEELEELINNPVVQQVNCAKMADLYVLKDIVNGIDGDIKEFMIDKQKLTQDKTGVTLANLNSDPVFVPAPMASTLPNSETDTLAGLKMKSVSTAEMDKLHDKIDIVNVMTPFIDAFYWYHASINWLLELCGNFNFKTIAPGRVARGKGGEKVTAYSAERILHSGKELMYWLDDNIAEVFQLGGDATARVAYDQDEDQATVENLPSSYLLHRFVKTYNGLKADYKRAYEWEQKADVLIDARTKNEITKMLKGNLPEELFDNVKAHIDLGKTLVLEVDPNTREVLKDIVDPMRQYSQESEDEFSSDEDSESDSDSDDDMVDDVSEFKGRREAKKAAKKERKNKRRILNATSSASKHRKKPQSSRTHPPPNTILRPPSPRTIFNNDKVSIAKIEAFFSDLKPPFPEPTKGALPKNFFRFVKNKPFRERAKCMLEKTLMKYMTTNLKVDEEDGECSAYAVAIAWELEGEIYKLHPSEPPYVVPTEGYRNKFAAIKSNLDNPKNLLLCGRVLTGEMPLSKLASMTAKDLASEEMKKFRNEREEAYTKNRVFGAESSAANGVEEGDEDGDGTKAAASRVDAEAPKPKPPSPAPPSMPLLPTQPVFRPPPKVKQLPRLPPSPPSSPRRGKRPSSSSSSSSDKRDKRKKQRRSGQSDGEEQEDEEFEEDFQIVPEVGSSLTFAVLKCKEDAQGKFEMKYLHAREKSFKFHLQAPILRQRIPKISSRLKSVFEVNRPRHKDCVTFLKSKMQSGRYELVPLKINVEHDPKETDRENFEMVCKDLEDHGRLGLVSTKKKEINIYLVPPALAGSYDCLKEMTLKGKSGTMWGIFVVKKKEMQVRKE</sequence>
<feature type="compositionally biased region" description="Acidic residues" evidence="5">
    <location>
        <begin position="1582"/>
        <end position="1594"/>
    </location>
</feature>
<dbReference type="Pfam" id="PF07500">
    <property type="entry name" value="TFIIS_M"/>
    <property type="match status" value="1"/>
</dbReference>
<feature type="compositionally biased region" description="Pro residues" evidence="5">
    <location>
        <begin position="1513"/>
        <end position="1524"/>
    </location>
</feature>
<organism evidence="7 8">
    <name type="scientific">Triparma columacea</name>
    <dbReference type="NCBI Taxonomy" id="722753"/>
    <lineage>
        <taxon>Eukaryota</taxon>
        <taxon>Sar</taxon>
        <taxon>Stramenopiles</taxon>
        <taxon>Ochrophyta</taxon>
        <taxon>Bolidophyceae</taxon>
        <taxon>Parmales</taxon>
        <taxon>Triparmaceae</taxon>
        <taxon>Triparma</taxon>
    </lineage>
</organism>
<feature type="region of interest" description="Disordered" evidence="5">
    <location>
        <begin position="1223"/>
        <end position="1311"/>
    </location>
</feature>
<comment type="caution">
    <text evidence="7">The sequence shown here is derived from an EMBL/GenBank/DDBJ whole genome shotgun (WGS) entry which is preliminary data.</text>
</comment>
<evidence type="ECO:0000256" key="1">
    <source>
        <dbReference type="ARBA" id="ARBA00022723"/>
    </source>
</evidence>
<keyword evidence="1" id="KW-0479">Metal-binding</keyword>
<name>A0A9W7G735_9STRA</name>
<feature type="compositionally biased region" description="Pro residues" evidence="5">
    <location>
        <begin position="32"/>
        <end position="46"/>
    </location>
</feature>
<dbReference type="Gene3D" id="1.10.472.30">
    <property type="entry name" value="Transcription elongation factor S-II, central domain"/>
    <property type="match status" value="1"/>
</dbReference>
<accession>A0A9W7G735</accession>
<keyword evidence="3" id="KW-0862">Zinc</keyword>
<feature type="compositionally biased region" description="Basic residues" evidence="5">
    <location>
        <begin position="1261"/>
        <end position="1277"/>
    </location>
</feature>
<evidence type="ECO:0000313" key="8">
    <source>
        <dbReference type="Proteomes" id="UP001165065"/>
    </source>
</evidence>
<dbReference type="GO" id="GO:0006351">
    <property type="term" value="P:DNA-templated transcription"/>
    <property type="evidence" value="ECO:0007669"/>
    <property type="project" value="InterPro"/>
</dbReference>
<dbReference type="InterPro" id="IPR003618">
    <property type="entry name" value="TFIIS_cen_dom"/>
</dbReference>
<evidence type="ECO:0000256" key="3">
    <source>
        <dbReference type="ARBA" id="ARBA00022833"/>
    </source>
</evidence>
<feature type="region of interest" description="Disordered" evidence="5">
    <location>
        <begin position="1484"/>
        <end position="1594"/>
    </location>
</feature>
<dbReference type="Proteomes" id="UP001165065">
    <property type="component" value="Unassembled WGS sequence"/>
</dbReference>
<dbReference type="GO" id="GO:0008270">
    <property type="term" value="F:zinc ion binding"/>
    <property type="evidence" value="ECO:0007669"/>
    <property type="project" value="UniProtKB-KW"/>
</dbReference>
<dbReference type="SUPFAM" id="SSF46942">
    <property type="entry name" value="Elongation factor TFIIS domain 2"/>
    <property type="match status" value="1"/>
</dbReference>
<reference evidence="8" key="1">
    <citation type="journal article" date="2023" name="Commun. Biol.">
        <title>Genome analysis of Parmales, the sister group of diatoms, reveals the evolutionary specialization of diatoms from phago-mixotrophs to photoautotrophs.</title>
        <authorList>
            <person name="Ban H."/>
            <person name="Sato S."/>
            <person name="Yoshikawa S."/>
            <person name="Yamada K."/>
            <person name="Nakamura Y."/>
            <person name="Ichinomiya M."/>
            <person name="Sato N."/>
            <person name="Blanc-Mathieu R."/>
            <person name="Endo H."/>
            <person name="Kuwata A."/>
            <person name="Ogata H."/>
        </authorList>
    </citation>
    <scope>NUCLEOTIDE SEQUENCE [LARGE SCALE GENOMIC DNA]</scope>
</reference>
<dbReference type="PANTHER" id="PTHR11477:SF0">
    <property type="entry name" value="IP08861P-RELATED"/>
    <property type="match status" value="1"/>
</dbReference>
<feature type="compositionally biased region" description="Low complexity" evidence="5">
    <location>
        <begin position="15"/>
        <end position="31"/>
    </location>
</feature>
<evidence type="ECO:0000259" key="6">
    <source>
        <dbReference type="PROSITE" id="PS51321"/>
    </source>
</evidence>
<dbReference type="EMBL" id="BRYA01000912">
    <property type="protein sequence ID" value="GMI35496.1"/>
    <property type="molecule type" value="Genomic_DNA"/>
</dbReference>
<gene>
    <name evidence="7" type="ORF">TrCOL_g11268</name>
</gene>
<keyword evidence="8" id="KW-1185">Reference proteome</keyword>
<proteinExistence type="predicted"/>
<evidence type="ECO:0000313" key="7">
    <source>
        <dbReference type="EMBL" id="GMI35496.1"/>
    </source>
</evidence>
<feature type="compositionally biased region" description="Pro residues" evidence="5">
    <location>
        <begin position="1297"/>
        <end position="1309"/>
    </location>
</feature>
<protein>
    <recommendedName>
        <fullName evidence="6">TFIIS central domain-containing protein</fullName>
    </recommendedName>
</protein>
<dbReference type="OrthoDB" id="44867at2759"/>
<dbReference type="PROSITE" id="PS51321">
    <property type="entry name" value="TFIIS_CENTRAL"/>
    <property type="match status" value="1"/>
</dbReference>
<feature type="region of interest" description="Disordered" evidence="5">
    <location>
        <begin position="1"/>
        <end position="46"/>
    </location>
</feature>
<keyword evidence="2" id="KW-0863">Zinc-finger</keyword>
<keyword evidence="4" id="KW-0539">Nucleus</keyword>
<feature type="domain" description="TFIIS central" evidence="6">
    <location>
        <begin position="1355"/>
        <end position="1485"/>
    </location>
</feature>
<feature type="compositionally biased region" description="Pro residues" evidence="5">
    <location>
        <begin position="1532"/>
        <end position="1551"/>
    </location>
</feature>
<evidence type="ECO:0000256" key="2">
    <source>
        <dbReference type="ARBA" id="ARBA00022771"/>
    </source>
</evidence>
<dbReference type="PANTHER" id="PTHR11477">
    <property type="entry name" value="TRANSCRIPTION FACTOR S-II ZINC FINGER DOMAIN-CONTAINING PROTEIN"/>
    <property type="match status" value="1"/>
</dbReference>
<dbReference type="InterPro" id="IPR036575">
    <property type="entry name" value="TFIIS_cen_dom_sf"/>
</dbReference>
<dbReference type="GO" id="GO:0005634">
    <property type="term" value="C:nucleus"/>
    <property type="evidence" value="ECO:0007669"/>
    <property type="project" value="TreeGrafter"/>
</dbReference>
<dbReference type="SMART" id="SM00510">
    <property type="entry name" value="TFS2M"/>
    <property type="match status" value="1"/>
</dbReference>